<keyword evidence="1" id="KW-0489">Methyltransferase</keyword>
<dbReference type="RefSeq" id="WP_092467618.1">
    <property type="nucleotide sequence ID" value="NZ_FOOX01000001.1"/>
</dbReference>
<dbReference type="AlphaFoldDB" id="A0A1I2MQF3"/>
<dbReference type="Proteomes" id="UP000199337">
    <property type="component" value="Unassembled WGS sequence"/>
</dbReference>
<dbReference type="Gene3D" id="3.40.50.150">
    <property type="entry name" value="Vaccinia Virus protein VP39"/>
    <property type="match status" value="1"/>
</dbReference>
<keyword evidence="1" id="KW-0808">Transferase</keyword>
<dbReference type="SUPFAM" id="SSF53335">
    <property type="entry name" value="S-adenosyl-L-methionine-dependent methyltransferases"/>
    <property type="match status" value="1"/>
</dbReference>
<dbReference type="PANTHER" id="PTHR35276:SF1">
    <property type="entry name" value="TRNA (MNM(5)S(2)U34)-METHYLTRANSFERASE, CHLOROPLASTIC"/>
    <property type="match status" value="1"/>
</dbReference>
<dbReference type="OrthoDB" id="9792989at2"/>
<dbReference type="InterPro" id="IPR029063">
    <property type="entry name" value="SAM-dependent_MTases_sf"/>
</dbReference>
<dbReference type="Pfam" id="PF06962">
    <property type="entry name" value="rRNA_methylase"/>
    <property type="match status" value="1"/>
</dbReference>
<keyword evidence="2" id="KW-1185">Reference proteome</keyword>
<organism evidence="1 2">
    <name type="scientific">Desulfotruncus arcticus DSM 17038</name>
    <dbReference type="NCBI Taxonomy" id="1121424"/>
    <lineage>
        <taxon>Bacteria</taxon>
        <taxon>Bacillati</taxon>
        <taxon>Bacillota</taxon>
        <taxon>Clostridia</taxon>
        <taxon>Eubacteriales</taxon>
        <taxon>Desulfallaceae</taxon>
        <taxon>Desulfotruncus</taxon>
    </lineage>
</organism>
<dbReference type="EMBL" id="FOOX01000001">
    <property type="protein sequence ID" value="SFF93795.1"/>
    <property type="molecule type" value="Genomic_DNA"/>
</dbReference>
<reference evidence="2" key="1">
    <citation type="submission" date="2016-10" db="EMBL/GenBank/DDBJ databases">
        <authorList>
            <person name="Varghese N."/>
            <person name="Submissions S."/>
        </authorList>
    </citation>
    <scope>NUCLEOTIDE SEQUENCE [LARGE SCALE GENOMIC DNA]</scope>
    <source>
        <strain evidence="2">DSM 17038</strain>
    </source>
</reference>
<evidence type="ECO:0000313" key="1">
    <source>
        <dbReference type="EMBL" id="SFF93795.1"/>
    </source>
</evidence>
<dbReference type="InterPro" id="IPR010719">
    <property type="entry name" value="MnmM_MeTrfase"/>
</dbReference>
<dbReference type="STRING" id="341036.SAMN05660649_00093"/>
<name>A0A1I2MQF3_9FIRM</name>
<gene>
    <name evidence="1" type="ORF">SAMN05660649_00093</name>
</gene>
<protein>
    <submittedName>
        <fullName evidence="1">Putative rRNA methylase</fullName>
    </submittedName>
</protein>
<dbReference type="GO" id="GO:0008168">
    <property type="term" value="F:methyltransferase activity"/>
    <property type="evidence" value="ECO:0007669"/>
    <property type="project" value="UniProtKB-KW"/>
</dbReference>
<proteinExistence type="predicted"/>
<dbReference type="CDD" id="cd02440">
    <property type="entry name" value="AdoMet_MTases"/>
    <property type="match status" value="1"/>
</dbReference>
<evidence type="ECO:0000313" key="2">
    <source>
        <dbReference type="Proteomes" id="UP000199337"/>
    </source>
</evidence>
<dbReference type="PANTHER" id="PTHR35276">
    <property type="entry name" value="S-ADENOSYL-L-METHIONINE-DEPENDENT METHYLTRANSFERASES SUPERFAMILY PROTEIN"/>
    <property type="match status" value="1"/>
</dbReference>
<sequence length="204" mass="21925">MKCNLPVHFTGVHGNAVLLAQKFLAEVLQEGCCAVDATAGNGNDTLFLANCVGQTGKVYSFDIQPSALEQTAALLKENGLLERVQLIQAGHENMEKYIKEVLRAVIFNLGYLPGGDHAMATKPETTIKAVEAALRKLEPGGRISIVTYTGHAGAVEESRALEELAAGLDPKVYGVLKLSFINRSALAPYLVLVERKVTYENLAS</sequence>
<accession>A0A1I2MQF3</accession>
<dbReference type="GO" id="GO:0032259">
    <property type="term" value="P:methylation"/>
    <property type="evidence" value="ECO:0007669"/>
    <property type="project" value="UniProtKB-KW"/>
</dbReference>